<dbReference type="EMBL" id="AFYH01061238">
    <property type="status" value="NOT_ANNOTATED_CDS"/>
    <property type="molecule type" value="Genomic_DNA"/>
</dbReference>
<reference evidence="4" key="1">
    <citation type="submission" date="2011-08" db="EMBL/GenBank/DDBJ databases">
        <title>The draft genome of Latimeria chalumnae.</title>
        <authorList>
            <person name="Di Palma F."/>
            <person name="Alfoldi J."/>
            <person name="Johnson J."/>
            <person name="Berlin A."/>
            <person name="Gnerre S."/>
            <person name="Jaffe D."/>
            <person name="MacCallum I."/>
            <person name="Young S."/>
            <person name="Walker B.J."/>
            <person name="Lander E."/>
            <person name="Lindblad-Toh K."/>
        </authorList>
    </citation>
    <scope>NUCLEOTIDE SEQUENCE [LARGE SCALE GENOMIC DNA]</scope>
    <source>
        <strain evidence="4">Wild caught</strain>
    </source>
</reference>
<feature type="region of interest" description="Disordered" evidence="1">
    <location>
        <begin position="1"/>
        <end position="20"/>
    </location>
</feature>
<dbReference type="EMBL" id="AFYH01061237">
    <property type="status" value="NOT_ANNOTATED_CDS"/>
    <property type="molecule type" value="Genomic_DNA"/>
</dbReference>
<dbReference type="AlphaFoldDB" id="H3B093"/>
<dbReference type="SMART" id="SM01349">
    <property type="entry name" value="TOG"/>
    <property type="match status" value="1"/>
</dbReference>
<dbReference type="GO" id="GO:0005881">
    <property type="term" value="C:cytoplasmic microtubule"/>
    <property type="evidence" value="ECO:0007669"/>
    <property type="project" value="TreeGrafter"/>
</dbReference>
<feature type="compositionally biased region" description="Polar residues" evidence="1">
    <location>
        <begin position="266"/>
        <end position="282"/>
    </location>
</feature>
<dbReference type="EMBL" id="AFYH01061235">
    <property type="status" value="NOT_ANNOTATED_CDS"/>
    <property type="molecule type" value="Genomic_DNA"/>
</dbReference>
<dbReference type="PANTHER" id="PTHR21567:SF42">
    <property type="entry name" value="TOG ARRAY REGULATOR OF AXONEMAL MICROTUBULES PROTEIN 2"/>
    <property type="match status" value="1"/>
</dbReference>
<sequence length="531" mass="58899">MDSLDWEGDSENGDSSELRPFSRPEQQLLEALKSINSNEWQLKKKGLWIVRCLASCHSEVLLTRLHDVSLAVATEVNNLRSKVARYAICTLGELFGAMRKAMDQDVEEISRVLLHKTGDGSEFIRDESDRALGVMVESVTPSRALTVLIAGGASHRNSMVRKCTAEHLLTVVELMGAEKVLSGGKESTDLTIQTVAKLAQDGNQDTRFYGRKMLNVLMSHEGFDRFLERSLRSHDLHYILTALKQKGAEDGPSELPAAKGRRRSRTSASQDNTPTNESIHFQSNEKEQCPATRRPSIRSTEAMEQVKELQKLLTAKDFQNRMQGVSLLLERCTNNPPFVSANIVRQIFDSFIPRLQDSNKKVNQFALESAATMIPILKDSLHQVLLSMVTVVSDNLNSKNMGIYAAAVAALDVLIASIDNVLLLQPFASRVQFVSGRAMHDITERLAVLVMTVYSRKPQAIERHVLPVFWYLLSNMTGSGVLPGGSGNVRAVVSKLAKSLQQQMGPSLQEYAASQSQHVNKTLQDLISMEL</sequence>
<evidence type="ECO:0000256" key="1">
    <source>
        <dbReference type="SAM" id="MobiDB-lite"/>
    </source>
</evidence>
<gene>
    <name evidence="3" type="primary">TOGARAM2</name>
</gene>
<dbReference type="EMBL" id="AFYH01061234">
    <property type="status" value="NOT_ANNOTATED_CDS"/>
    <property type="molecule type" value="Genomic_DNA"/>
</dbReference>
<dbReference type="EMBL" id="AFYH01061236">
    <property type="status" value="NOT_ANNOTATED_CDS"/>
    <property type="molecule type" value="Genomic_DNA"/>
</dbReference>
<feature type="domain" description="TOG" evidence="2">
    <location>
        <begin position="17"/>
        <end position="252"/>
    </location>
</feature>
<keyword evidence="4" id="KW-1185">Reference proteome</keyword>
<dbReference type="PANTHER" id="PTHR21567">
    <property type="entry name" value="CLASP"/>
    <property type="match status" value="1"/>
</dbReference>
<dbReference type="GO" id="GO:0000226">
    <property type="term" value="P:microtubule cytoskeleton organization"/>
    <property type="evidence" value="ECO:0007669"/>
    <property type="project" value="TreeGrafter"/>
</dbReference>
<dbReference type="Gene3D" id="1.25.10.10">
    <property type="entry name" value="Leucine-rich Repeat Variant"/>
    <property type="match status" value="2"/>
</dbReference>
<dbReference type="EMBL" id="AFYH01061239">
    <property type="status" value="NOT_ANNOTATED_CDS"/>
    <property type="molecule type" value="Genomic_DNA"/>
</dbReference>
<dbReference type="GO" id="GO:0005929">
    <property type="term" value="C:cilium"/>
    <property type="evidence" value="ECO:0007669"/>
    <property type="project" value="TreeGrafter"/>
</dbReference>
<dbReference type="InterPro" id="IPR034085">
    <property type="entry name" value="TOG"/>
</dbReference>
<name>H3B093_LATCH</name>
<feature type="compositionally biased region" description="Acidic residues" evidence="1">
    <location>
        <begin position="1"/>
        <end position="14"/>
    </location>
</feature>
<dbReference type="Pfam" id="PF12348">
    <property type="entry name" value="CLASP_N"/>
    <property type="match status" value="1"/>
</dbReference>
<dbReference type="FunCoup" id="H3B093">
    <property type="interactions" value="9"/>
</dbReference>
<dbReference type="GeneTree" id="ENSGT00940000156217"/>
<dbReference type="GO" id="GO:0008017">
    <property type="term" value="F:microtubule binding"/>
    <property type="evidence" value="ECO:0007669"/>
    <property type="project" value="TreeGrafter"/>
</dbReference>
<organism evidence="3 4">
    <name type="scientific">Latimeria chalumnae</name>
    <name type="common">Coelacanth</name>
    <dbReference type="NCBI Taxonomy" id="7897"/>
    <lineage>
        <taxon>Eukaryota</taxon>
        <taxon>Metazoa</taxon>
        <taxon>Chordata</taxon>
        <taxon>Craniata</taxon>
        <taxon>Vertebrata</taxon>
        <taxon>Euteleostomi</taxon>
        <taxon>Coelacanthiformes</taxon>
        <taxon>Coelacanthidae</taxon>
        <taxon>Latimeria</taxon>
    </lineage>
</organism>
<dbReference type="OMA" id="FFTNTEY"/>
<reference evidence="3" key="3">
    <citation type="submission" date="2025-09" db="UniProtKB">
        <authorList>
            <consortium name="Ensembl"/>
        </authorList>
    </citation>
    <scope>IDENTIFICATION</scope>
</reference>
<dbReference type="InterPro" id="IPR011989">
    <property type="entry name" value="ARM-like"/>
</dbReference>
<dbReference type="SUPFAM" id="SSF48371">
    <property type="entry name" value="ARM repeat"/>
    <property type="match status" value="1"/>
</dbReference>
<evidence type="ECO:0000313" key="4">
    <source>
        <dbReference type="Proteomes" id="UP000008672"/>
    </source>
</evidence>
<dbReference type="HOGENOM" id="CLU_025226_0_0_1"/>
<feature type="region of interest" description="Disordered" evidence="1">
    <location>
        <begin position="248"/>
        <end position="294"/>
    </location>
</feature>
<dbReference type="InterPro" id="IPR016024">
    <property type="entry name" value="ARM-type_fold"/>
</dbReference>
<dbReference type="eggNOG" id="KOG2933">
    <property type="taxonomic scope" value="Eukaryota"/>
</dbReference>
<reference evidence="3" key="2">
    <citation type="submission" date="2025-08" db="UniProtKB">
        <authorList>
            <consortium name="Ensembl"/>
        </authorList>
    </citation>
    <scope>IDENTIFICATION</scope>
</reference>
<evidence type="ECO:0000259" key="2">
    <source>
        <dbReference type="SMART" id="SM01349"/>
    </source>
</evidence>
<proteinExistence type="predicted"/>
<dbReference type="Ensembl" id="ENSLACT00000015420.1">
    <property type="protein sequence ID" value="ENSLACP00000015314.1"/>
    <property type="gene ID" value="ENSLACG00000013480.1"/>
</dbReference>
<dbReference type="InParanoid" id="H3B093"/>
<evidence type="ECO:0000313" key="3">
    <source>
        <dbReference type="Ensembl" id="ENSLACP00000015314.1"/>
    </source>
</evidence>
<dbReference type="Proteomes" id="UP000008672">
    <property type="component" value="Unassembled WGS sequence"/>
</dbReference>
<protein>
    <submittedName>
        <fullName evidence="3">TOG array regulator of axonemal microtubules 2</fullName>
    </submittedName>
</protein>
<accession>H3B093</accession>
<dbReference type="InterPro" id="IPR024395">
    <property type="entry name" value="CLASP_N_dom"/>
</dbReference>